<dbReference type="AlphaFoldDB" id="A0A2G5S8S2"/>
<gene>
    <name evidence="1" type="ORF">B9Z55_029099</name>
</gene>
<evidence type="ECO:0000313" key="1">
    <source>
        <dbReference type="EMBL" id="PIC11400.1"/>
    </source>
</evidence>
<name>A0A2G5S8S2_9PELO</name>
<dbReference type="EMBL" id="PDUG01000097">
    <property type="protein sequence ID" value="PIC11400.1"/>
    <property type="molecule type" value="Genomic_DNA"/>
</dbReference>
<comment type="caution">
    <text evidence="1">The sequence shown here is derived from an EMBL/GenBank/DDBJ whole genome shotgun (WGS) entry which is preliminary data.</text>
</comment>
<proteinExistence type="predicted"/>
<dbReference type="Proteomes" id="UP000230233">
    <property type="component" value="Unassembled WGS sequence"/>
</dbReference>
<reference evidence="2" key="1">
    <citation type="submission" date="2017-10" db="EMBL/GenBank/DDBJ databases">
        <title>Rapid genome shrinkage in a self-fertile nematode reveals novel sperm competition proteins.</title>
        <authorList>
            <person name="Yin D."/>
            <person name="Schwarz E.M."/>
            <person name="Thomas C.G."/>
            <person name="Felde R.L."/>
            <person name="Korf I.F."/>
            <person name="Cutter A.D."/>
            <person name="Schartner C.M."/>
            <person name="Ralston E.J."/>
            <person name="Meyer B.J."/>
            <person name="Haag E.S."/>
        </authorList>
    </citation>
    <scope>NUCLEOTIDE SEQUENCE [LARGE SCALE GENOMIC DNA]</scope>
    <source>
        <strain evidence="2">JU1422</strain>
    </source>
</reference>
<organism evidence="1 2">
    <name type="scientific">Caenorhabditis nigoni</name>
    <dbReference type="NCBI Taxonomy" id="1611254"/>
    <lineage>
        <taxon>Eukaryota</taxon>
        <taxon>Metazoa</taxon>
        <taxon>Ecdysozoa</taxon>
        <taxon>Nematoda</taxon>
        <taxon>Chromadorea</taxon>
        <taxon>Rhabditida</taxon>
        <taxon>Rhabditina</taxon>
        <taxon>Rhabditomorpha</taxon>
        <taxon>Rhabditoidea</taxon>
        <taxon>Rhabditidae</taxon>
        <taxon>Peloderinae</taxon>
        <taxon>Caenorhabditis</taxon>
    </lineage>
</organism>
<protein>
    <submittedName>
        <fullName evidence="1">Uncharacterized protein</fullName>
    </submittedName>
</protein>
<evidence type="ECO:0000313" key="2">
    <source>
        <dbReference type="Proteomes" id="UP000230233"/>
    </source>
</evidence>
<accession>A0A2G5S8S2</accession>
<keyword evidence="2" id="KW-1185">Reference proteome</keyword>
<sequence>MNNETKKDYWKGKNEIIIGGRRSQKAAEVKDISHVCGGPAVGRTKAKTENNTKNQRDFFAINFTSMTAKETFRRFMAMN</sequence>